<evidence type="ECO:0000259" key="1">
    <source>
        <dbReference type="Pfam" id="PF01592"/>
    </source>
</evidence>
<gene>
    <name evidence="2" type="ORF">A2Y75_12205</name>
</gene>
<accession>A0A1F2WMA2</accession>
<reference evidence="2 3" key="1">
    <citation type="journal article" date="2016" name="Nat. Commun.">
        <title>Thousands of microbial genomes shed light on interconnected biogeochemical processes in an aquifer system.</title>
        <authorList>
            <person name="Anantharaman K."/>
            <person name="Brown C.T."/>
            <person name="Hug L.A."/>
            <person name="Sharon I."/>
            <person name="Castelle C.J."/>
            <person name="Probst A.J."/>
            <person name="Thomas B.C."/>
            <person name="Singh A."/>
            <person name="Wilkins M.J."/>
            <person name="Karaoz U."/>
            <person name="Brodie E.L."/>
            <person name="Williams K.H."/>
            <person name="Hubbard S.S."/>
            <person name="Banfield J.F."/>
        </authorList>
    </citation>
    <scope>NUCLEOTIDE SEQUENCE [LARGE SCALE GENOMIC DNA]</scope>
</reference>
<comment type="caution">
    <text evidence="2">The sequence shown here is derived from an EMBL/GenBank/DDBJ whole genome shotgun (WGS) entry which is preliminary data.</text>
</comment>
<dbReference type="GO" id="GO:0016226">
    <property type="term" value="P:iron-sulfur cluster assembly"/>
    <property type="evidence" value="ECO:0007669"/>
    <property type="project" value="InterPro"/>
</dbReference>
<dbReference type="Proteomes" id="UP000177876">
    <property type="component" value="Unassembled WGS sequence"/>
</dbReference>
<dbReference type="AlphaFoldDB" id="A0A1F2WMA2"/>
<organism evidence="2 3">
    <name type="scientific">Candidatus Solincola sediminis</name>
    <dbReference type="NCBI Taxonomy" id="1797199"/>
    <lineage>
        <taxon>Bacteria</taxon>
        <taxon>Bacillati</taxon>
        <taxon>Actinomycetota</taxon>
        <taxon>Candidatus Geothermincolia</taxon>
        <taxon>Candidatus Geothermincolales</taxon>
        <taxon>Candidatus Geothermincolaceae</taxon>
        <taxon>Candidatus Solincola</taxon>
    </lineage>
</organism>
<dbReference type="GO" id="GO:0005506">
    <property type="term" value="F:iron ion binding"/>
    <property type="evidence" value="ECO:0007669"/>
    <property type="project" value="InterPro"/>
</dbReference>
<dbReference type="InterPro" id="IPR002871">
    <property type="entry name" value="NIF_FeS_clus_asmbl_NifU_N"/>
</dbReference>
<feature type="domain" description="NIF system FeS cluster assembly NifU N-terminal" evidence="1">
    <location>
        <begin position="20"/>
        <end position="115"/>
    </location>
</feature>
<dbReference type="GO" id="GO:0051536">
    <property type="term" value="F:iron-sulfur cluster binding"/>
    <property type="evidence" value="ECO:0007669"/>
    <property type="project" value="InterPro"/>
</dbReference>
<dbReference type="SUPFAM" id="SSF82649">
    <property type="entry name" value="SufE/NifU"/>
    <property type="match status" value="1"/>
</dbReference>
<protein>
    <recommendedName>
        <fullName evidence="1">NIF system FeS cluster assembly NifU N-terminal domain-containing protein</fullName>
    </recommendedName>
</protein>
<dbReference type="PANTHER" id="PTHR10093">
    <property type="entry name" value="IRON-SULFUR CLUSTER ASSEMBLY ENZYME NIFU HOMOLOG"/>
    <property type="match status" value="1"/>
</dbReference>
<dbReference type="CDD" id="cd06664">
    <property type="entry name" value="IscU_like"/>
    <property type="match status" value="1"/>
</dbReference>
<evidence type="ECO:0000313" key="2">
    <source>
        <dbReference type="EMBL" id="OFW57985.1"/>
    </source>
</evidence>
<dbReference type="Pfam" id="PF01592">
    <property type="entry name" value="NifU_N"/>
    <property type="match status" value="1"/>
</dbReference>
<dbReference type="Gene3D" id="3.90.1010.10">
    <property type="match status" value="1"/>
</dbReference>
<sequence>MDDALAGLQEEIDAQMKQIYTEIVIDHALNPRNVGTLPGADARAGFTGPCGDTMEVWIKVMEGRVERASFWTDGCGTSIACGSMVTELARGRMIPECLEIGQQDVLDALGDLPEGEQALCPAGRNDA</sequence>
<dbReference type="EMBL" id="MELK01000028">
    <property type="protein sequence ID" value="OFW57985.1"/>
    <property type="molecule type" value="Genomic_DNA"/>
</dbReference>
<name>A0A1F2WMA2_9ACTN</name>
<dbReference type="STRING" id="1797197.A2Y75_12205"/>
<proteinExistence type="predicted"/>
<evidence type="ECO:0000313" key="3">
    <source>
        <dbReference type="Proteomes" id="UP000177876"/>
    </source>
</evidence>